<evidence type="ECO:0000313" key="3">
    <source>
        <dbReference type="Proteomes" id="UP000694864"/>
    </source>
</evidence>
<sequence length="329" mass="37397">MWQVLTGCISVSANLRRRGLDCDNLCTRCGAEVEDINHAIFLCPPARQAWALAQVPVGPLLFPTESVYANMDHFLGSTNPGSQAEIFSWFMWYIWKARKARVFENEVERPDVVVRVAEGEMQTWQQAQVEPEQDEISSSPRALSTRTPGCDLPSVFSGHRCFVDGSWKETDVFAGAGWVCTSSHGAPLYGATNYRRSLSPLHAEVEAFIWAMRCMIGHDFREVVFYTDCSDLVKMVSSPQDWPAFAPYLDDIQSDREEFSSFSLVYVTRNANVRADSLARRARSIESIAELAFEHHERSDKSMSIYAFRLPMWEPNKAQNNLKNEEHHK</sequence>
<dbReference type="PANTHER" id="PTHR34146:SF3">
    <property type="entry name" value="POLYNUCLEOTIDYL TRANSFERASE, RIBONUCLEASE H-LIKE SUPERFAMILY PROTEIN"/>
    <property type="match status" value="1"/>
</dbReference>
<dbReference type="InterPro" id="IPR044730">
    <property type="entry name" value="RNase_H-like_dom_plant"/>
</dbReference>
<gene>
    <name evidence="4" type="primary">LOC104733427</name>
</gene>
<evidence type="ECO:0000259" key="2">
    <source>
        <dbReference type="Pfam" id="PF13966"/>
    </source>
</evidence>
<dbReference type="Gene3D" id="3.30.420.10">
    <property type="entry name" value="Ribonuclease H-like superfamily/Ribonuclease H"/>
    <property type="match status" value="1"/>
</dbReference>
<keyword evidence="3" id="KW-1185">Reference proteome</keyword>
<feature type="domain" description="RNase H type-1" evidence="1">
    <location>
        <begin position="163"/>
        <end position="282"/>
    </location>
</feature>
<organism evidence="3 4">
    <name type="scientific">Camelina sativa</name>
    <name type="common">False flax</name>
    <name type="synonym">Myagrum sativum</name>
    <dbReference type="NCBI Taxonomy" id="90675"/>
    <lineage>
        <taxon>Eukaryota</taxon>
        <taxon>Viridiplantae</taxon>
        <taxon>Streptophyta</taxon>
        <taxon>Embryophyta</taxon>
        <taxon>Tracheophyta</taxon>
        <taxon>Spermatophyta</taxon>
        <taxon>Magnoliopsida</taxon>
        <taxon>eudicotyledons</taxon>
        <taxon>Gunneridae</taxon>
        <taxon>Pentapetalae</taxon>
        <taxon>rosids</taxon>
        <taxon>malvids</taxon>
        <taxon>Brassicales</taxon>
        <taxon>Brassicaceae</taxon>
        <taxon>Camelineae</taxon>
        <taxon>Camelina</taxon>
    </lineage>
</organism>
<proteinExistence type="predicted"/>
<dbReference type="GeneID" id="104733427"/>
<accession>A0ABM0V5Y3</accession>
<feature type="domain" description="Reverse transcriptase zinc-binding" evidence="2">
    <location>
        <begin position="1"/>
        <end position="50"/>
    </location>
</feature>
<evidence type="ECO:0000313" key="4">
    <source>
        <dbReference type="RefSeq" id="XP_010451308.1"/>
    </source>
</evidence>
<dbReference type="CDD" id="cd06222">
    <property type="entry name" value="RNase_H_like"/>
    <property type="match status" value="1"/>
</dbReference>
<dbReference type="InterPro" id="IPR026960">
    <property type="entry name" value="RVT-Znf"/>
</dbReference>
<dbReference type="InterPro" id="IPR036397">
    <property type="entry name" value="RNaseH_sf"/>
</dbReference>
<dbReference type="RefSeq" id="XP_010451308.1">
    <property type="nucleotide sequence ID" value="XM_010453006.1"/>
</dbReference>
<reference evidence="4" key="2">
    <citation type="submission" date="2025-08" db="UniProtKB">
        <authorList>
            <consortium name="RefSeq"/>
        </authorList>
    </citation>
    <scope>IDENTIFICATION</scope>
    <source>
        <tissue evidence="4">Leaf</tissue>
    </source>
</reference>
<evidence type="ECO:0000259" key="1">
    <source>
        <dbReference type="Pfam" id="PF13456"/>
    </source>
</evidence>
<dbReference type="Proteomes" id="UP000694864">
    <property type="component" value="Chromosome 12"/>
</dbReference>
<protein>
    <submittedName>
        <fullName evidence="4">Uncharacterized protein LOC104733427</fullName>
    </submittedName>
</protein>
<dbReference type="Pfam" id="PF13456">
    <property type="entry name" value="RVT_3"/>
    <property type="match status" value="1"/>
</dbReference>
<name>A0ABM0V5Y3_CAMSA</name>
<dbReference type="Pfam" id="PF13966">
    <property type="entry name" value="zf-RVT"/>
    <property type="match status" value="1"/>
</dbReference>
<dbReference type="SUPFAM" id="SSF53098">
    <property type="entry name" value="Ribonuclease H-like"/>
    <property type="match status" value="1"/>
</dbReference>
<dbReference type="InterPro" id="IPR012337">
    <property type="entry name" value="RNaseH-like_sf"/>
</dbReference>
<reference evidence="3" key="1">
    <citation type="journal article" date="2014" name="Nat. Commun.">
        <title>The emerging biofuel crop Camelina sativa retains a highly undifferentiated hexaploid genome structure.</title>
        <authorList>
            <person name="Kagale S."/>
            <person name="Koh C."/>
            <person name="Nixon J."/>
            <person name="Bollina V."/>
            <person name="Clarke W.E."/>
            <person name="Tuteja R."/>
            <person name="Spillane C."/>
            <person name="Robinson S.J."/>
            <person name="Links M.G."/>
            <person name="Clarke C."/>
            <person name="Higgins E.E."/>
            <person name="Huebert T."/>
            <person name="Sharpe A.G."/>
            <person name="Parkin I.A."/>
        </authorList>
    </citation>
    <scope>NUCLEOTIDE SEQUENCE [LARGE SCALE GENOMIC DNA]</scope>
    <source>
        <strain evidence="3">cv. DH55</strain>
    </source>
</reference>
<dbReference type="PANTHER" id="PTHR34146">
    <property type="entry name" value="POLYNUCLEOTIDYL TRANSFERASE, RIBONUCLEASE H-LIKE SUPERFAMILY PROTEIN-RELATED"/>
    <property type="match status" value="1"/>
</dbReference>
<dbReference type="InterPro" id="IPR002156">
    <property type="entry name" value="RNaseH_domain"/>
</dbReference>